<dbReference type="KEGG" id="azc:AZC_3523"/>
<protein>
    <submittedName>
        <fullName evidence="2">Uncharacterized protein</fullName>
    </submittedName>
</protein>
<reference evidence="2 3" key="4">
    <citation type="journal article" date="2009" name="Appl. Environ. Microbiol.">
        <title>Comparative genome-wide transcriptional profiling of Azorhizobium caulinodans ORS571 grown under free-living and symbiotic conditions.</title>
        <authorList>
            <person name="Tsukada S."/>
            <person name="Aono T."/>
            <person name="Akiba N."/>
            <person name="Lee KB."/>
            <person name="Liu CT."/>
            <person name="Toyazaki H."/>
            <person name="Oyaizu H."/>
        </authorList>
    </citation>
    <scope>NUCLEOTIDE SEQUENCE [LARGE SCALE GENOMIC DNA]</scope>
    <source>
        <strain evidence="3">ATCC 43989 / DSM 5975 / JCM 20966 / LMG 6465 / NBRC 14845 / NCIMB 13405 / ORS 571</strain>
    </source>
</reference>
<dbReference type="Proteomes" id="UP000000270">
    <property type="component" value="Chromosome"/>
</dbReference>
<gene>
    <name evidence="2" type="ordered locus">AZC_3523</name>
</gene>
<organism evidence="2 3">
    <name type="scientific">Azorhizobium caulinodans (strain ATCC 43989 / DSM 5975 / JCM 20966 / LMG 6465 / NBRC 14845 / NCIMB 13405 / ORS 571)</name>
    <dbReference type="NCBI Taxonomy" id="438753"/>
    <lineage>
        <taxon>Bacteria</taxon>
        <taxon>Pseudomonadati</taxon>
        <taxon>Pseudomonadota</taxon>
        <taxon>Alphaproteobacteria</taxon>
        <taxon>Hyphomicrobiales</taxon>
        <taxon>Xanthobacteraceae</taxon>
        <taxon>Azorhizobium</taxon>
    </lineage>
</organism>
<name>A8IEQ8_AZOC5</name>
<keyword evidence="3" id="KW-1185">Reference proteome</keyword>
<sequence>MRMEGISTRRVVQCVVVVAVAMAAAGFVRGIPATADGWIDFSGSVICGLFTVLAGALIWKAARHQSEISLQELIATDEFHFRRDRITSADFAARTQEAKTLVHSARLEVEANASSEAIGTLALDVEHALLPIICVENKFLRYVMRYDLDRLAWLASAIRHEGSAPDGKKTSLARILAECERLLNGIDAKTRRLTQIASPSMLKYAV</sequence>
<dbReference type="STRING" id="438753.AZC_3523"/>
<proteinExistence type="predicted"/>
<reference evidence="2 3" key="1">
    <citation type="journal article" date="2007" name="Appl. Environ. Microbiol.">
        <title>Rhizobial factors required for stem nodule maturation and maintenance in Sesbania rostrata-Azorhizobium caulinodans ORS571 symbiosis.</title>
        <authorList>
            <person name="Suzuki S."/>
            <person name="Aono T."/>
            <person name="Lee KB."/>
            <person name="Suzuki T."/>
            <person name="Liu CT."/>
            <person name="Miwa H."/>
            <person name="Wakao S."/>
            <person name="Iki T."/>
            <person name="Oyaizu H."/>
        </authorList>
    </citation>
    <scope>NUCLEOTIDE SEQUENCE [LARGE SCALE GENOMIC DNA]</scope>
    <source>
        <strain evidence="3">ATCC 43989 / DSM 5975 / JCM 20966 / LMG 6465 / NBRC 14845 / NCIMB 13405 / ORS 571</strain>
    </source>
</reference>
<accession>A8IEQ8</accession>
<dbReference type="HOGENOM" id="CLU_1329717_0_0_5"/>
<keyword evidence="1" id="KW-0812">Transmembrane</keyword>
<feature type="transmembrane region" description="Helical" evidence="1">
    <location>
        <begin position="37"/>
        <end position="59"/>
    </location>
</feature>
<keyword evidence="1" id="KW-1133">Transmembrane helix</keyword>
<evidence type="ECO:0000313" key="3">
    <source>
        <dbReference type="Proteomes" id="UP000000270"/>
    </source>
</evidence>
<reference evidence="2 3" key="6">
    <citation type="journal article" date="2011" name="Appl. Environ. Microbiol.">
        <title>Involvement of the azorhizobial chromosome partition gene (parA) in the onset of bacteroid differentiation during Sesbania rostrata stem nodule development.</title>
        <authorList>
            <person name="Liu CT."/>
            <person name="Lee KB."/>
            <person name="Wang YS."/>
            <person name="Peng MH."/>
            <person name="Lee KT."/>
            <person name="Suzuki S."/>
            <person name="Suzuki T."/>
            <person name="Oyaizu H."/>
        </authorList>
    </citation>
    <scope>NUCLEOTIDE SEQUENCE [LARGE SCALE GENOMIC DNA]</scope>
    <source>
        <strain evidence="3">ATCC 43989 / DSM 5975 / JCM 20966 / LMG 6465 / NBRC 14845 / NCIMB 13405 / ORS 571</strain>
    </source>
</reference>
<reference evidence="3" key="2">
    <citation type="submission" date="2007-04" db="EMBL/GenBank/DDBJ databases">
        <title>Complete genome sequence of the nitrogen-fixing bacterium Azorhizobium caulinodans ORS571.</title>
        <authorList>
            <person name="Lee K.B."/>
            <person name="Backer P.D."/>
            <person name="Aono T."/>
            <person name="Liu C.T."/>
            <person name="Suzuki S."/>
            <person name="Suzuki T."/>
            <person name="Kaneko T."/>
            <person name="Yamada M."/>
            <person name="Tabata S."/>
            <person name="Kupfer D.M."/>
            <person name="Najar F.Z."/>
            <person name="Wiley G.B."/>
            <person name="Roe B."/>
            <person name="Binnewies T."/>
            <person name="Ussery D."/>
            <person name="Vereecke D."/>
            <person name="Gevers D."/>
            <person name="Holsters M."/>
            <person name="Oyaizu H."/>
        </authorList>
    </citation>
    <scope>NUCLEOTIDE SEQUENCE [LARGE SCALE GENOMIC DNA]</scope>
    <source>
        <strain evidence="3">ATCC 43989 / DSM 5975 / JCM 20966 / LMG 6465 / NBRC 14845 / NCIMB 13405 / ORS 571</strain>
    </source>
</reference>
<dbReference type="EMBL" id="AP009384">
    <property type="protein sequence ID" value="BAF89521.1"/>
    <property type="molecule type" value="Genomic_DNA"/>
</dbReference>
<feature type="transmembrane region" description="Helical" evidence="1">
    <location>
        <begin position="12"/>
        <end position="31"/>
    </location>
</feature>
<keyword evidence="1" id="KW-0472">Membrane</keyword>
<evidence type="ECO:0000313" key="2">
    <source>
        <dbReference type="EMBL" id="BAF89521.1"/>
    </source>
</evidence>
<evidence type="ECO:0000256" key="1">
    <source>
        <dbReference type="SAM" id="Phobius"/>
    </source>
</evidence>
<reference evidence="2 3" key="3">
    <citation type="journal article" date="2008" name="BMC Genomics">
        <title>The genome of the versatile nitrogen fixer Azorhizobium caulinodans ORS571.</title>
        <authorList>
            <person name="Lee KB."/>
            <person name="Backer P.D."/>
            <person name="Aono T."/>
            <person name="Liu CT."/>
            <person name="Suzuki S."/>
            <person name="Suzuki T."/>
            <person name="Kaneko T."/>
            <person name="Yamada M."/>
            <person name="Tabata S."/>
            <person name="Kupfer D.M."/>
            <person name="Najar F.Z."/>
            <person name="Wiley G.B."/>
            <person name="Roe B."/>
            <person name="Binnewies T.T."/>
            <person name="Ussery D.W."/>
            <person name="D'Haeze W."/>
            <person name="Herder J.D."/>
            <person name="Gevers D."/>
            <person name="Vereecke D."/>
            <person name="Holsters M."/>
            <person name="Oyaizu H."/>
        </authorList>
    </citation>
    <scope>NUCLEOTIDE SEQUENCE [LARGE SCALE GENOMIC DNA]</scope>
    <source>
        <strain evidence="3">ATCC 43989 / DSM 5975 / JCM 20966 / LMG 6465 / NBRC 14845 / NCIMB 13405 / ORS 571</strain>
    </source>
</reference>
<dbReference type="AlphaFoldDB" id="A8IEQ8"/>
<reference evidence="2 3" key="5">
    <citation type="journal article" date="2010" name="Appl. Environ. Microbiol.">
        <title>phrR-like gene praR of Azorhizobium caulinodans ORS571 is essential for symbiosis with Sesbania rostrata and is involved in expression of reb genes.</title>
        <authorList>
            <person name="Akiba N."/>
            <person name="Aono T."/>
            <person name="Toyazaki H."/>
            <person name="Sato S."/>
            <person name="Oyaizu H."/>
        </authorList>
    </citation>
    <scope>NUCLEOTIDE SEQUENCE [LARGE SCALE GENOMIC DNA]</scope>
    <source>
        <strain evidence="3">ATCC 43989 / DSM 5975 / JCM 20966 / LMG 6465 / NBRC 14845 / NCIMB 13405 / ORS 571</strain>
    </source>
</reference>